<dbReference type="CDD" id="cd00130">
    <property type="entry name" value="PAS"/>
    <property type="match status" value="1"/>
</dbReference>
<dbReference type="SMART" id="SM00091">
    <property type="entry name" value="PAS"/>
    <property type="match status" value="1"/>
</dbReference>
<reference evidence="2 3" key="1">
    <citation type="submission" date="2020-05" db="EMBL/GenBank/DDBJ databases">
        <title>Draft genome sequence of Desulfovibrio sp. strain HN2T.</title>
        <authorList>
            <person name="Ueno A."/>
            <person name="Tamazawa S."/>
            <person name="Tamamura S."/>
            <person name="Murakami T."/>
            <person name="Kiyama T."/>
            <person name="Inomata H."/>
            <person name="Amano Y."/>
            <person name="Miyakawa K."/>
            <person name="Tamaki H."/>
            <person name="Naganuma T."/>
            <person name="Kaneko K."/>
        </authorList>
    </citation>
    <scope>NUCLEOTIDE SEQUENCE [LARGE SCALE GENOMIC DNA]</scope>
    <source>
        <strain evidence="2 3">HN2</strain>
    </source>
</reference>
<dbReference type="EMBL" id="BLVO01000013">
    <property type="protein sequence ID" value="GFM34481.1"/>
    <property type="molecule type" value="Genomic_DNA"/>
</dbReference>
<dbReference type="PROSITE" id="PS50112">
    <property type="entry name" value="PAS"/>
    <property type="match status" value="1"/>
</dbReference>
<accession>A0A7J0BMN5</accession>
<dbReference type="InterPro" id="IPR000014">
    <property type="entry name" value="PAS"/>
</dbReference>
<evidence type="ECO:0000259" key="1">
    <source>
        <dbReference type="PROSITE" id="PS50112"/>
    </source>
</evidence>
<dbReference type="InterPro" id="IPR035965">
    <property type="entry name" value="PAS-like_dom_sf"/>
</dbReference>
<dbReference type="Proteomes" id="UP000503840">
    <property type="component" value="Unassembled WGS sequence"/>
</dbReference>
<name>A0A7J0BMN5_9BACT</name>
<protein>
    <recommendedName>
        <fullName evidence="1">PAS domain-containing protein</fullName>
    </recommendedName>
</protein>
<proteinExistence type="predicted"/>
<evidence type="ECO:0000313" key="3">
    <source>
        <dbReference type="Proteomes" id="UP000503840"/>
    </source>
</evidence>
<evidence type="ECO:0000313" key="2">
    <source>
        <dbReference type="EMBL" id="GFM34481.1"/>
    </source>
</evidence>
<sequence>MTFKELRARQDVPVIVVDGEGMVLEINEAFSETYGWSVSDLVGKMLSRIIPSQLRDAHHMGFARHQMTGARTVLGMAVDLSILLPDGCEVVAIHYIVDGEEDGHKCYAATIVPRAEG</sequence>
<dbReference type="SUPFAM" id="SSF55785">
    <property type="entry name" value="PYP-like sensor domain (PAS domain)"/>
    <property type="match status" value="1"/>
</dbReference>
<organism evidence="2 3">
    <name type="scientific">Desulfovibrio subterraneus</name>
    <dbReference type="NCBI Taxonomy" id="2718620"/>
    <lineage>
        <taxon>Bacteria</taxon>
        <taxon>Pseudomonadati</taxon>
        <taxon>Thermodesulfobacteriota</taxon>
        <taxon>Desulfovibrionia</taxon>
        <taxon>Desulfovibrionales</taxon>
        <taxon>Desulfovibrionaceae</taxon>
        <taxon>Desulfovibrio</taxon>
    </lineage>
</organism>
<dbReference type="Pfam" id="PF00989">
    <property type="entry name" value="PAS"/>
    <property type="match status" value="1"/>
</dbReference>
<dbReference type="AlphaFoldDB" id="A0A7J0BMN5"/>
<dbReference type="RefSeq" id="WP_174406072.1">
    <property type="nucleotide sequence ID" value="NZ_BLVO01000013.1"/>
</dbReference>
<dbReference type="Gene3D" id="3.30.450.20">
    <property type="entry name" value="PAS domain"/>
    <property type="match status" value="1"/>
</dbReference>
<dbReference type="InterPro" id="IPR013767">
    <property type="entry name" value="PAS_fold"/>
</dbReference>
<comment type="caution">
    <text evidence="2">The sequence shown here is derived from an EMBL/GenBank/DDBJ whole genome shotgun (WGS) entry which is preliminary data.</text>
</comment>
<dbReference type="GO" id="GO:0006355">
    <property type="term" value="P:regulation of DNA-templated transcription"/>
    <property type="evidence" value="ECO:0007669"/>
    <property type="project" value="InterPro"/>
</dbReference>
<feature type="domain" description="PAS" evidence="1">
    <location>
        <begin position="1"/>
        <end position="44"/>
    </location>
</feature>
<gene>
    <name evidence="2" type="ORF">DSM101010T_28460</name>
</gene>
<keyword evidence="3" id="KW-1185">Reference proteome</keyword>
<dbReference type="NCBIfam" id="TIGR00229">
    <property type="entry name" value="sensory_box"/>
    <property type="match status" value="1"/>
</dbReference>